<dbReference type="CDD" id="cd06571">
    <property type="entry name" value="Bac_DnaA_C"/>
    <property type="match status" value="1"/>
</dbReference>
<feature type="domain" description="Chromosomal replication initiator DnaA C-terminal" evidence="15">
    <location>
        <begin position="588"/>
        <end position="657"/>
    </location>
</feature>
<feature type="domain" description="AAA+ ATPase" evidence="14">
    <location>
        <begin position="376"/>
        <end position="506"/>
    </location>
</feature>
<dbReference type="GO" id="GO:0003688">
    <property type="term" value="F:DNA replication origin binding"/>
    <property type="evidence" value="ECO:0007669"/>
    <property type="project" value="UniProtKB-UniRule"/>
</dbReference>
<dbReference type="GO" id="GO:0005524">
    <property type="term" value="F:ATP binding"/>
    <property type="evidence" value="ECO:0007669"/>
    <property type="project" value="UniProtKB-UniRule"/>
</dbReference>
<evidence type="ECO:0000256" key="7">
    <source>
        <dbReference type="ARBA" id="ARBA00023125"/>
    </source>
</evidence>
<dbReference type="AlphaFoldDB" id="A0AAE9KYY4"/>
<evidence type="ECO:0000256" key="4">
    <source>
        <dbReference type="ARBA" id="ARBA00022741"/>
    </source>
</evidence>
<dbReference type="InterPro" id="IPR001957">
    <property type="entry name" value="Chromosome_initiator_DnaA"/>
</dbReference>
<feature type="coiled-coil region" evidence="12">
    <location>
        <begin position="654"/>
        <end position="681"/>
    </location>
</feature>
<evidence type="ECO:0000256" key="1">
    <source>
        <dbReference type="ARBA" id="ARBA00006583"/>
    </source>
</evidence>
<protein>
    <recommendedName>
        <fullName evidence="8 9">Chromosomal replication initiator protein DnaA</fullName>
    </recommendedName>
</protein>
<organism evidence="16 17">
    <name type="scientific">Conchiformibius steedae DSM 2580</name>
    <dbReference type="NCBI Taxonomy" id="1121352"/>
    <lineage>
        <taxon>Bacteria</taxon>
        <taxon>Pseudomonadati</taxon>
        <taxon>Pseudomonadota</taxon>
        <taxon>Betaproteobacteria</taxon>
        <taxon>Neisseriales</taxon>
        <taxon>Neisseriaceae</taxon>
        <taxon>Conchiformibius</taxon>
    </lineage>
</organism>
<feature type="binding site" evidence="8">
    <location>
        <position position="387"/>
    </location>
    <ligand>
        <name>ATP</name>
        <dbReference type="ChEBI" id="CHEBI:30616"/>
    </ligand>
</feature>
<dbReference type="PANTHER" id="PTHR30050:SF2">
    <property type="entry name" value="CHROMOSOMAL REPLICATION INITIATOR PROTEIN DNAA"/>
    <property type="match status" value="1"/>
</dbReference>
<name>A0AAE9KYY4_9NEIS</name>
<dbReference type="GO" id="GO:0005886">
    <property type="term" value="C:plasma membrane"/>
    <property type="evidence" value="ECO:0007669"/>
    <property type="project" value="TreeGrafter"/>
</dbReference>
<feature type="region of interest" description="Domain IV, binds dsDNA" evidence="8">
    <location>
        <begin position="560"/>
        <end position="681"/>
    </location>
</feature>
<comment type="similarity">
    <text evidence="1 8 11">Belongs to the DnaA family.</text>
</comment>
<dbReference type="GO" id="GO:0006270">
    <property type="term" value="P:DNA replication initiation"/>
    <property type="evidence" value="ECO:0007669"/>
    <property type="project" value="UniProtKB-UniRule"/>
</dbReference>
<gene>
    <name evidence="8 16" type="primary">dnaA</name>
    <name evidence="16" type="ORF">LNQ82_03270</name>
</gene>
<dbReference type="GO" id="GO:0006275">
    <property type="term" value="P:regulation of DNA replication"/>
    <property type="evidence" value="ECO:0007669"/>
    <property type="project" value="UniProtKB-UniRule"/>
</dbReference>
<feature type="compositionally biased region" description="Basic and acidic residues" evidence="13">
    <location>
        <begin position="199"/>
        <end position="224"/>
    </location>
</feature>
<dbReference type="InterPro" id="IPR020591">
    <property type="entry name" value="Chromosome_initiator_DnaA-like"/>
</dbReference>
<dbReference type="PRINTS" id="PR00051">
    <property type="entry name" value="DNAA"/>
</dbReference>
<dbReference type="Gene3D" id="1.10.1750.10">
    <property type="match status" value="1"/>
</dbReference>
<dbReference type="SMART" id="SM00760">
    <property type="entry name" value="Bac_DnaA_C"/>
    <property type="match status" value="1"/>
</dbReference>
<dbReference type="InterPro" id="IPR013317">
    <property type="entry name" value="DnaA_dom"/>
</dbReference>
<dbReference type="SMART" id="SM00382">
    <property type="entry name" value="AAA"/>
    <property type="match status" value="1"/>
</dbReference>
<dbReference type="SUPFAM" id="SSF52540">
    <property type="entry name" value="P-loop containing nucleoside triphosphate hydrolases"/>
    <property type="match status" value="1"/>
</dbReference>
<dbReference type="EMBL" id="CP097501">
    <property type="protein sequence ID" value="URD68197.1"/>
    <property type="molecule type" value="Genomic_DNA"/>
</dbReference>
<dbReference type="PANTHER" id="PTHR30050">
    <property type="entry name" value="CHROMOSOMAL REPLICATION INITIATOR PROTEIN DNAA"/>
    <property type="match status" value="1"/>
</dbReference>
<comment type="subcellular location">
    <subcellularLocation>
        <location evidence="8">Cytoplasm</location>
    </subcellularLocation>
</comment>
<dbReference type="PROSITE" id="PS01008">
    <property type="entry name" value="DNAA"/>
    <property type="match status" value="1"/>
</dbReference>
<evidence type="ECO:0000313" key="16">
    <source>
        <dbReference type="EMBL" id="URD68197.1"/>
    </source>
</evidence>
<dbReference type="NCBIfam" id="TIGR00362">
    <property type="entry name" value="DnaA"/>
    <property type="match status" value="1"/>
</dbReference>
<comment type="function">
    <text evidence="8 10">Plays an essential role in the initiation and regulation of chromosomal replication. ATP-DnaA binds to the origin of replication (oriC) to initiate formation of the DNA replication initiation complex once per cell cycle. Binds the DnaA box (a 9 base pair repeat at the origin) and separates the double-stranded (ds)DNA. Forms a right-handed helical filament on oriC DNA; dsDNA binds to the exterior of the filament while single-stranded (ss)DNA is stabiized in the filament's interior. The ATP-DnaA-oriC complex binds and stabilizes one strand of the AT-rich DNA unwinding element (DUE), permitting loading of DNA polymerase. After initiation quickly degrades to an ADP-DnaA complex that is not apt for DNA replication. Binds acidic phospholipids.</text>
</comment>
<dbReference type="Gene3D" id="3.30.300.180">
    <property type="match status" value="1"/>
</dbReference>
<dbReference type="InterPro" id="IPR027417">
    <property type="entry name" value="P-loop_NTPase"/>
</dbReference>
<dbReference type="Pfam" id="PF08299">
    <property type="entry name" value="Bac_DnaA_C"/>
    <property type="match status" value="1"/>
</dbReference>
<feature type="region of interest" description="Domain I, interacts with DnaA modulators" evidence="8">
    <location>
        <begin position="1"/>
        <end position="225"/>
    </location>
</feature>
<evidence type="ECO:0000256" key="11">
    <source>
        <dbReference type="RuleBase" id="RU004227"/>
    </source>
</evidence>
<dbReference type="RefSeq" id="WP_182078435.1">
    <property type="nucleotide sequence ID" value="NZ_CP097501.1"/>
</dbReference>
<evidence type="ECO:0000259" key="15">
    <source>
        <dbReference type="SMART" id="SM00760"/>
    </source>
</evidence>
<keyword evidence="2 8" id="KW-0963">Cytoplasm</keyword>
<evidence type="ECO:0000256" key="6">
    <source>
        <dbReference type="ARBA" id="ARBA00023121"/>
    </source>
</evidence>
<keyword evidence="4 8" id="KW-0547">Nucleotide-binding</keyword>
<feature type="compositionally biased region" description="Basic and acidic residues" evidence="13">
    <location>
        <begin position="320"/>
        <end position="334"/>
    </location>
</feature>
<evidence type="ECO:0000256" key="3">
    <source>
        <dbReference type="ARBA" id="ARBA00022705"/>
    </source>
</evidence>
<evidence type="ECO:0000256" key="2">
    <source>
        <dbReference type="ARBA" id="ARBA00022490"/>
    </source>
</evidence>
<evidence type="ECO:0000256" key="12">
    <source>
        <dbReference type="SAM" id="Coils"/>
    </source>
</evidence>
<sequence length="681" mass="76895">MTLAEFWPQCLRLLHTELNEQQFKLAIAPLTVGVENGEWVVYAKNHFTANMLRSQYAAKLGEIQKKIAPEAPVLQFKIGTGKHYPMAEPLEAQRAEVQRAEVQRAEVQRAEVQRAEVQRAEVQRAEVQRAEVQRAEVQRAEAQRMEAQRVEAQRVEAQRVEAQRVEAQRVEAQRVEAQRVEAQRVEAQRVEAQRAEAQRAEAQRAEAQRAEAQRAEAQRAEAQRAEATAQSAKKNTKKNNNSKQRLCLSRSEQLFPDIPMPDAPLPIAQSRSKPRQPAPQKETPVPKLHAHSSAKDILAHRLSNLRSSERKTPAAAVLPPKDKDKNAVPAKARDTPPNNPTNLSGEYTFGNLVEGKGNHLAAAVAKSIAEKPGDSMYNPFFVYGGTGLGKTHLAQATGNELLRLAPHARVRYLHADEYLKNFMAAVRNRTWDSFKLQYLNYNLLIIDDIQFLQGKSRTMEEFLLLFEHYHGNNQQIILTCDQQPDSLANMEKRLLSRFSWGMTIKLEPPELQMRVHILQHKAALAGVGLDHDAALFIAQNIKQNVRELEGALNRVLARCRFEKRRHINIDLASDALQDILSSKPTPITAELIMKTVADFYQIRISDILGHKRTRNLARPRQIAMSLTKELTNMSLPAIGTAFGGRDHTTVMHAVKAVEKLLNENQEIMKEYEKLLAAVQNI</sequence>
<evidence type="ECO:0000256" key="9">
    <source>
        <dbReference type="NCBIfam" id="TIGR00362"/>
    </source>
</evidence>
<dbReference type="HAMAP" id="MF_00377">
    <property type="entry name" value="DnaA_bact"/>
    <property type="match status" value="1"/>
</dbReference>
<evidence type="ECO:0000256" key="13">
    <source>
        <dbReference type="SAM" id="MobiDB-lite"/>
    </source>
</evidence>
<feature type="region of interest" description="Disordered" evidence="13">
    <location>
        <begin position="199"/>
        <end position="343"/>
    </location>
</feature>
<dbReference type="Pfam" id="PF00308">
    <property type="entry name" value="Bac_DnaA"/>
    <property type="match status" value="1"/>
</dbReference>
<evidence type="ECO:0000256" key="8">
    <source>
        <dbReference type="HAMAP-Rule" id="MF_00377"/>
    </source>
</evidence>
<dbReference type="InterPro" id="IPR038454">
    <property type="entry name" value="DnaA_N_sf"/>
</dbReference>
<dbReference type="GO" id="GO:0008289">
    <property type="term" value="F:lipid binding"/>
    <property type="evidence" value="ECO:0007669"/>
    <property type="project" value="UniProtKB-KW"/>
</dbReference>
<evidence type="ECO:0000256" key="5">
    <source>
        <dbReference type="ARBA" id="ARBA00022840"/>
    </source>
</evidence>
<comment type="caution">
    <text evidence="8">Lacks conserved residue(s) required for the propagation of feature annotation.</text>
</comment>
<accession>A0AAE9KYY4</accession>
<dbReference type="InterPro" id="IPR010921">
    <property type="entry name" value="Trp_repressor/repl_initiator"/>
</dbReference>
<dbReference type="Gene3D" id="1.10.8.60">
    <property type="match status" value="1"/>
</dbReference>
<proteinExistence type="inferred from homology"/>
<dbReference type="GO" id="GO:0005737">
    <property type="term" value="C:cytoplasm"/>
    <property type="evidence" value="ECO:0007669"/>
    <property type="project" value="UniProtKB-SubCell"/>
</dbReference>
<dbReference type="FunFam" id="3.40.50.300:FF:000668">
    <property type="entry name" value="Chromosomal replication initiator protein DnaA"/>
    <property type="match status" value="1"/>
</dbReference>
<keyword evidence="6 8" id="KW-0446">Lipid-binding</keyword>
<dbReference type="SUPFAM" id="SSF48295">
    <property type="entry name" value="TrpR-like"/>
    <property type="match status" value="1"/>
</dbReference>
<dbReference type="Proteomes" id="UP001056819">
    <property type="component" value="Chromosome"/>
</dbReference>
<evidence type="ECO:0000259" key="14">
    <source>
        <dbReference type="SMART" id="SM00382"/>
    </source>
</evidence>
<feature type="binding site" evidence="8">
    <location>
        <position position="391"/>
    </location>
    <ligand>
        <name>ATP</name>
        <dbReference type="ChEBI" id="CHEBI:30616"/>
    </ligand>
</feature>
<comment type="subunit">
    <text evidence="8">Oligomerizes as a right-handed, spiral filament on DNA at oriC.</text>
</comment>
<dbReference type="Gene3D" id="2.160.20.80">
    <property type="entry name" value="E3 ubiquitin-protein ligase SopA"/>
    <property type="match status" value="1"/>
</dbReference>
<reference evidence="16" key="1">
    <citation type="submission" date="2022-05" db="EMBL/GenBank/DDBJ databases">
        <title>Alysiella filiformis genome sequencing.</title>
        <authorList>
            <person name="Viehboeck T."/>
        </authorList>
    </citation>
    <scope>NUCLEOTIDE SEQUENCE</scope>
    <source>
        <strain evidence="16">DSM 2580</strain>
    </source>
</reference>
<dbReference type="InterPro" id="IPR013159">
    <property type="entry name" value="DnaA_C"/>
</dbReference>
<comment type="domain">
    <text evidence="8">Domain I is involved in oligomerization and binding regulators, domain II is flexibile and of varying length in different bacteria, domain III forms the AAA+ region, while domain IV binds dsDNA.</text>
</comment>
<dbReference type="CDD" id="cd00009">
    <property type="entry name" value="AAA"/>
    <property type="match status" value="1"/>
</dbReference>
<feature type="binding site" evidence="8">
    <location>
        <position position="390"/>
    </location>
    <ligand>
        <name>ATP</name>
        <dbReference type="ChEBI" id="CHEBI:30616"/>
    </ligand>
</feature>
<dbReference type="InterPro" id="IPR003593">
    <property type="entry name" value="AAA+_ATPase"/>
</dbReference>
<evidence type="ECO:0000313" key="17">
    <source>
        <dbReference type="Proteomes" id="UP001056819"/>
    </source>
</evidence>
<feature type="compositionally biased region" description="Low complexity" evidence="13">
    <location>
        <begin position="225"/>
        <end position="244"/>
    </location>
</feature>
<dbReference type="Gene3D" id="3.40.50.300">
    <property type="entry name" value="P-loop containing nucleotide triphosphate hydrolases"/>
    <property type="match status" value="1"/>
</dbReference>
<keyword evidence="3 8" id="KW-0235">DNA replication</keyword>
<dbReference type="Pfam" id="PF11638">
    <property type="entry name" value="DnaA_N"/>
    <property type="match status" value="1"/>
</dbReference>
<dbReference type="InterPro" id="IPR024633">
    <property type="entry name" value="DnaA_N_dom"/>
</dbReference>
<keyword evidence="5 8" id="KW-0067">ATP-binding</keyword>
<keyword evidence="7 8" id="KW-0238">DNA-binding</keyword>
<evidence type="ECO:0000256" key="10">
    <source>
        <dbReference type="RuleBase" id="RU000577"/>
    </source>
</evidence>
<dbReference type="InterPro" id="IPR018312">
    <property type="entry name" value="Chromosome_initiator_DnaA_CS"/>
</dbReference>
<feature type="binding site" evidence="8">
    <location>
        <position position="389"/>
    </location>
    <ligand>
        <name>ATP</name>
        <dbReference type="ChEBI" id="CHEBI:30616"/>
    </ligand>
</feature>
<keyword evidence="12" id="KW-0175">Coiled coil</keyword>